<keyword evidence="3 6" id="KW-0812">Transmembrane</keyword>
<keyword evidence="6" id="KW-0813">Transport</keyword>
<feature type="transmembrane region" description="Helical" evidence="6">
    <location>
        <begin position="330"/>
        <end position="353"/>
    </location>
</feature>
<feature type="transmembrane region" description="Helical" evidence="6">
    <location>
        <begin position="127"/>
        <end position="145"/>
    </location>
</feature>
<feature type="transmembrane region" description="Helical" evidence="6">
    <location>
        <begin position="59"/>
        <end position="77"/>
    </location>
</feature>
<dbReference type="PANTHER" id="PTHR30341">
    <property type="entry name" value="SODIUM ION/PROTON ANTIPORTER NHAA-RELATED"/>
    <property type="match status" value="1"/>
</dbReference>
<dbReference type="NCBIfam" id="NF007111">
    <property type="entry name" value="PRK09560.1"/>
    <property type="match status" value="1"/>
</dbReference>
<dbReference type="NCBIfam" id="NF007112">
    <property type="entry name" value="PRK09561.1"/>
    <property type="match status" value="1"/>
</dbReference>
<gene>
    <name evidence="6 7" type="primary">nhaA</name>
    <name evidence="7" type="ORF">MAGMO_2306</name>
</gene>
<accession>A0A1S7LIN2</accession>
<evidence type="ECO:0000256" key="3">
    <source>
        <dbReference type="ARBA" id="ARBA00022692"/>
    </source>
</evidence>
<dbReference type="InterPro" id="IPR004670">
    <property type="entry name" value="NhaA"/>
</dbReference>
<keyword evidence="6" id="KW-0739">Sodium transport</keyword>
<comment type="similarity">
    <text evidence="6">Belongs to the NhaA Na(+)/H(+) (TC 2.A.33) antiporter family.</text>
</comment>
<comment type="catalytic activity">
    <reaction evidence="6">
        <text>Na(+)(in) + 2 H(+)(out) = Na(+)(out) + 2 H(+)(in)</text>
        <dbReference type="Rhea" id="RHEA:29251"/>
        <dbReference type="ChEBI" id="CHEBI:15378"/>
        <dbReference type="ChEBI" id="CHEBI:29101"/>
    </reaction>
</comment>
<evidence type="ECO:0000256" key="4">
    <source>
        <dbReference type="ARBA" id="ARBA00022989"/>
    </source>
</evidence>
<dbReference type="GO" id="GO:0006885">
    <property type="term" value="P:regulation of pH"/>
    <property type="evidence" value="ECO:0007669"/>
    <property type="project" value="UniProtKB-UniRule"/>
</dbReference>
<evidence type="ECO:0000256" key="5">
    <source>
        <dbReference type="ARBA" id="ARBA00023136"/>
    </source>
</evidence>
<dbReference type="GO" id="GO:0005886">
    <property type="term" value="C:plasma membrane"/>
    <property type="evidence" value="ECO:0007669"/>
    <property type="project" value="UniProtKB-SubCell"/>
</dbReference>
<comment type="function">
    <text evidence="6">Na(+)/H(+) antiporter that extrudes sodium in exchange for external protons.</text>
</comment>
<dbReference type="EMBL" id="LO017727">
    <property type="protein sequence ID" value="CRH06468.1"/>
    <property type="molecule type" value="Genomic_DNA"/>
</dbReference>
<feature type="transmembrane region" description="Helical" evidence="6">
    <location>
        <begin position="183"/>
        <end position="203"/>
    </location>
</feature>
<feature type="transmembrane region" description="Helical" evidence="6">
    <location>
        <begin position="97"/>
        <end position="115"/>
    </location>
</feature>
<evidence type="ECO:0000256" key="2">
    <source>
        <dbReference type="ARBA" id="ARBA00022475"/>
    </source>
</evidence>
<name>A0A1S7LIN2_MAGMO</name>
<keyword evidence="2 6" id="KW-1003">Cell membrane</keyword>
<evidence type="ECO:0000256" key="6">
    <source>
        <dbReference type="HAMAP-Rule" id="MF_01844"/>
    </source>
</evidence>
<keyword evidence="6" id="KW-0050">Antiport</keyword>
<dbReference type="HAMAP" id="MF_01844">
    <property type="entry name" value="NhaA"/>
    <property type="match status" value="1"/>
</dbReference>
<dbReference type="GO" id="GO:0015385">
    <property type="term" value="F:sodium:proton antiporter activity"/>
    <property type="evidence" value="ECO:0007669"/>
    <property type="project" value="UniProtKB-UniRule"/>
</dbReference>
<feature type="transmembrane region" description="Helical" evidence="6">
    <location>
        <begin position="215"/>
        <end position="238"/>
    </location>
</feature>
<protein>
    <recommendedName>
        <fullName evidence="6">Na(+)/H(+) antiporter NhaA</fullName>
    </recommendedName>
    <alternativeName>
        <fullName evidence="6">Sodium/proton antiporter NhaA</fullName>
    </alternativeName>
</protein>
<keyword evidence="4 6" id="KW-1133">Transmembrane helix</keyword>
<sequence length="402" mass="43674">MRLRLQRFFYWDSASGFLLIFATILALIIVNSPADWLYNLFIELPIEIRIGPLFLGKPLLLWINDGLMAIFFLLIGLELKREALSGGHLADPAQMALPSFAALGGMLVPMAFYVSLNHTNEIAMRGWAIPTATDIAFALGILTLLGHRVPLSYKIFLTTLAVLDDLGAIIIIAIFYSNDLSGGHLWAASAVIMILVFFNWLGVRAIFPYLMMGTILWLLVLKSGVHATLAGVVLALTIPGDRPELHKLSPMEHLEHDLKPGVFFIVLPLFAFANAGVSLKGLSLESFSSGVPLGIIAGLLLGKPLGVFMFSALLIKSGITKLPKGMDWHALIGLGFLCGIGFTMSLFIGGLAFEQDNQTLVQSDAVRLGVLTGSTIAAMIGYQILKRVIQRVPPRGKLPIET</sequence>
<dbReference type="PANTHER" id="PTHR30341:SF0">
    <property type="entry name" value="NA(+)_H(+) ANTIPORTER NHAA"/>
    <property type="match status" value="1"/>
</dbReference>
<proteinExistence type="inferred from homology"/>
<feature type="transmembrane region" description="Helical" evidence="6">
    <location>
        <begin position="258"/>
        <end position="279"/>
    </location>
</feature>
<dbReference type="InterPro" id="IPR023171">
    <property type="entry name" value="Na/H_antiporter_dom_sf"/>
</dbReference>
<evidence type="ECO:0000313" key="7">
    <source>
        <dbReference type="EMBL" id="CRH06468.1"/>
    </source>
</evidence>
<organism evidence="7">
    <name type="scientific">Magnetococcus massalia (strain MO-1)</name>
    <dbReference type="NCBI Taxonomy" id="451514"/>
    <lineage>
        <taxon>Bacteria</taxon>
        <taxon>Pseudomonadati</taxon>
        <taxon>Pseudomonadota</taxon>
        <taxon>Magnetococcia</taxon>
        <taxon>Magnetococcales</taxon>
        <taxon>Magnetococcaceae</taxon>
        <taxon>Magnetococcus</taxon>
    </lineage>
</organism>
<keyword evidence="6" id="KW-0406">Ion transport</keyword>
<keyword evidence="6" id="KW-0915">Sodium</keyword>
<reference evidence="7" key="1">
    <citation type="submission" date="2015-04" db="EMBL/GenBank/DDBJ databases">
        <authorList>
            <person name="Syromyatnikov M.Y."/>
            <person name="Popov V.N."/>
        </authorList>
    </citation>
    <scope>NUCLEOTIDE SEQUENCE</scope>
    <source>
        <strain evidence="7">MO-1</strain>
    </source>
</reference>
<keyword evidence="5 6" id="KW-0472">Membrane</keyword>
<comment type="subcellular location">
    <subcellularLocation>
        <location evidence="1">Cell inner membrane</location>
        <topology evidence="1">Multi-pass membrane protein</topology>
    </subcellularLocation>
    <subcellularLocation>
        <location evidence="6">Cell membrane</location>
        <topology evidence="6">Multi-pass membrane protein</topology>
    </subcellularLocation>
</comment>
<feature type="transmembrane region" description="Helical" evidence="6">
    <location>
        <begin position="9"/>
        <end position="30"/>
    </location>
</feature>
<dbReference type="AlphaFoldDB" id="A0A1S7LIN2"/>
<evidence type="ECO:0000256" key="1">
    <source>
        <dbReference type="ARBA" id="ARBA00004429"/>
    </source>
</evidence>
<feature type="transmembrane region" description="Helical" evidence="6">
    <location>
        <begin position="365"/>
        <end position="385"/>
    </location>
</feature>
<dbReference type="Pfam" id="PF06965">
    <property type="entry name" value="Na_H_antiport_1"/>
    <property type="match status" value="1"/>
</dbReference>
<feature type="transmembrane region" description="Helical" evidence="6">
    <location>
        <begin position="291"/>
        <end position="315"/>
    </location>
</feature>
<dbReference type="NCBIfam" id="TIGR00773">
    <property type="entry name" value="NhaA"/>
    <property type="match status" value="1"/>
</dbReference>
<feature type="transmembrane region" description="Helical" evidence="6">
    <location>
        <begin position="157"/>
        <end position="177"/>
    </location>
</feature>
<dbReference type="Gene3D" id="1.20.1530.10">
    <property type="entry name" value="Na+/H+ antiporter like domain"/>
    <property type="match status" value="1"/>
</dbReference>